<keyword evidence="10" id="KW-0560">Oxidoreductase</keyword>
<dbReference type="EC" id="1.9.3.1" evidence="10"/>
<name>A0A6J4MBI7_9BACT</name>
<dbReference type="GO" id="GO:0004129">
    <property type="term" value="F:cytochrome-c oxidase activity"/>
    <property type="evidence" value="ECO:0007669"/>
    <property type="project" value="InterPro"/>
</dbReference>
<dbReference type="PANTHER" id="PTHR11403">
    <property type="entry name" value="CYTOCHROME C OXIDASE SUBUNIT III"/>
    <property type="match status" value="1"/>
</dbReference>
<evidence type="ECO:0000256" key="8">
    <source>
        <dbReference type="SAM" id="Phobius"/>
    </source>
</evidence>
<evidence type="ECO:0000256" key="1">
    <source>
        <dbReference type="ARBA" id="ARBA00004651"/>
    </source>
</evidence>
<evidence type="ECO:0000256" key="6">
    <source>
        <dbReference type="ARBA" id="ARBA00023136"/>
    </source>
</evidence>
<dbReference type="SUPFAM" id="SSF81452">
    <property type="entry name" value="Cytochrome c oxidase subunit III-like"/>
    <property type="match status" value="1"/>
</dbReference>
<evidence type="ECO:0000313" key="10">
    <source>
        <dbReference type="EMBL" id="CAA9350949.1"/>
    </source>
</evidence>
<protein>
    <submittedName>
        <fullName evidence="10">Cytochrome c oxidase polypeptide III</fullName>
        <ecNumber evidence="10">1.9.3.1</ecNumber>
    </submittedName>
</protein>
<dbReference type="PANTHER" id="PTHR11403:SF2">
    <property type="entry name" value="CYTOCHROME BO(3) UBIQUINOL OXIDASE SUBUNIT 3"/>
    <property type="match status" value="1"/>
</dbReference>
<feature type="transmembrane region" description="Helical" evidence="8">
    <location>
        <begin position="23"/>
        <end position="46"/>
    </location>
</feature>
<evidence type="ECO:0000256" key="4">
    <source>
        <dbReference type="ARBA" id="ARBA00022692"/>
    </source>
</evidence>
<keyword evidence="6 8" id="KW-0472">Membrane</keyword>
<feature type="non-terminal residue" evidence="10">
    <location>
        <position position="53"/>
    </location>
</feature>
<organism evidence="10">
    <name type="scientific">uncultured Gemmatimonadota bacterium</name>
    <dbReference type="NCBI Taxonomy" id="203437"/>
    <lineage>
        <taxon>Bacteria</taxon>
        <taxon>Pseudomonadati</taxon>
        <taxon>Gemmatimonadota</taxon>
        <taxon>environmental samples</taxon>
    </lineage>
</organism>
<comment type="subcellular location">
    <subcellularLocation>
        <location evidence="1 7">Cell membrane</location>
        <topology evidence="1 7">Multi-pass membrane protein</topology>
    </subcellularLocation>
</comment>
<accession>A0A6J4MBI7</accession>
<evidence type="ECO:0000259" key="9">
    <source>
        <dbReference type="PROSITE" id="PS50253"/>
    </source>
</evidence>
<dbReference type="InterPro" id="IPR013833">
    <property type="entry name" value="Cyt_c_oxidase_su3_a-hlx"/>
</dbReference>
<reference evidence="10" key="1">
    <citation type="submission" date="2020-02" db="EMBL/GenBank/DDBJ databases">
        <authorList>
            <person name="Meier V. D."/>
        </authorList>
    </citation>
    <scope>NUCLEOTIDE SEQUENCE</scope>
    <source>
        <strain evidence="10">AVDCRST_MAG89</strain>
    </source>
</reference>
<dbReference type="InterPro" id="IPR000298">
    <property type="entry name" value="Cyt_c_oxidase-like_su3"/>
</dbReference>
<evidence type="ECO:0000256" key="7">
    <source>
        <dbReference type="RuleBase" id="RU003376"/>
    </source>
</evidence>
<dbReference type="InterPro" id="IPR035973">
    <property type="entry name" value="Cyt_c_oxidase_su3-like_sf"/>
</dbReference>
<comment type="similarity">
    <text evidence="2 7">Belongs to the cytochrome c oxidase subunit 3 family.</text>
</comment>
<evidence type="ECO:0000256" key="5">
    <source>
        <dbReference type="ARBA" id="ARBA00022989"/>
    </source>
</evidence>
<gene>
    <name evidence="10" type="ORF">AVDCRST_MAG89-3128</name>
</gene>
<keyword evidence="5 8" id="KW-1133">Transmembrane helix</keyword>
<proteinExistence type="inferred from homology"/>
<sequence>MYEYSHFIHEGLTISSNLFGSSFYLLTGFHGAHVTAGVIYLLTLAWRVHTGKL</sequence>
<dbReference type="Pfam" id="PF00510">
    <property type="entry name" value="COX3"/>
    <property type="match status" value="1"/>
</dbReference>
<dbReference type="GO" id="GO:0019646">
    <property type="term" value="P:aerobic electron transport chain"/>
    <property type="evidence" value="ECO:0007669"/>
    <property type="project" value="InterPro"/>
</dbReference>
<dbReference type="AlphaFoldDB" id="A0A6J4MBI7"/>
<dbReference type="Gene3D" id="1.20.120.80">
    <property type="entry name" value="Cytochrome c oxidase, subunit III, four-helix bundle"/>
    <property type="match status" value="1"/>
</dbReference>
<dbReference type="EMBL" id="CADCTV010000651">
    <property type="protein sequence ID" value="CAA9350949.1"/>
    <property type="molecule type" value="Genomic_DNA"/>
</dbReference>
<feature type="domain" description="Heme-copper oxidase subunit III family profile" evidence="9">
    <location>
        <begin position="1"/>
        <end position="53"/>
    </location>
</feature>
<dbReference type="GO" id="GO:0016491">
    <property type="term" value="F:oxidoreductase activity"/>
    <property type="evidence" value="ECO:0007669"/>
    <property type="project" value="UniProtKB-KW"/>
</dbReference>
<evidence type="ECO:0000256" key="2">
    <source>
        <dbReference type="ARBA" id="ARBA00010581"/>
    </source>
</evidence>
<keyword evidence="3" id="KW-1003">Cell membrane</keyword>
<dbReference type="PROSITE" id="PS50253">
    <property type="entry name" value="COX3"/>
    <property type="match status" value="1"/>
</dbReference>
<dbReference type="InterPro" id="IPR024791">
    <property type="entry name" value="Cyt_c/ubiquinol_Oxase_su3"/>
</dbReference>
<dbReference type="GO" id="GO:0005886">
    <property type="term" value="C:plasma membrane"/>
    <property type="evidence" value="ECO:0007669"/>
    <property type="project" value="UniProtKB-SubCell"/>
</dbReference>
<keyword evidence="4 7" id="KW-0812">Transmembrane</keyword>
<evidence type="ECO:0000256" key="3">
    <source>
        <dbReference type="ARBA" id="ARBA00022475"/>
    </source>
</evidence>